<keyword evidence="3" id="KW-0597">Phosphoprotein</keyword>
<name>A0ABS3VGQ3_9ACTN</name>
<dbReference type="Gene3D" id="3.40.50.980">
    <property type="match status" value="2"/>
</dbReference>
<keyword evidence="7" id="KW-1185">Reference proteome</keyword>
<comment type="cofactor">
    <cofactor evidence="1">
        <name>pantetheine 4'-phosphate</name>
        <dbReference type="ChEBI" id="CHEBI:47942"/>
    </cofactor>
</comment>
<evidence type="ECO:0000256" key="1">
    <source>
        <dbReference type="ARBA" id="ARBA00001957"/>
    </source>
</evidence>
<dbReference type="InterPro" id="IPR025110">
    <property type="entry name" value="AMP-bd_C"/>
</dbReference>
<dbReference type="Gene3D" id="3.30.300.30">
    <property type="match status" value="1"/>
</dbReference>
<dbReference type="SUPFAM" id="SSF56801">
    <property type="entry name" value="Acetyl-CoA synthetase-like"/>
    <property type="match status" value="1"/>
</dbReference>
<dbReference type="SUPFAM" id="SSF52777">
    <property type="entry name" value="CoA-dependent acyltransferases"/>
    <property type="match status" value="2"/>
</dbReference>
<dbReference type="Gene3D" id="3.40.50.1820">
    <property type="entry name" value="alpha/beta hydrolase"/>
    <property type="match status" value="1"/>
</dbReference>
<dbReference type="SUPFAM" id="SSF53474">
    <property type="entry name" value="alpha/beta-Hydrolases"/>
    <property type="match status" value="1"/>
</dbReference>
<dbReference type="InterPro" id="IPR020806">
    <property type="entry name" value="PKS_PP-bd"/>
</dbReference>
<evidence type="ECO:0000256" key="2">
    <source>
        <dbReference type="ARBA" id="ARBA00022450"/>
    </source>
</evidence>
<evidence type="ECO:0000313" key="7">
    <source>
        <dbReference type="Proteomes" id="UP000671399"/>
    </source>
</evidence>
<dbReference type="InterPro" id="IPR023213">
    <property type="entry name" value="CAT-like_dom_sf"/>
</dbReference>
<evidence type="ECO:0000256" key="3">
    <source>
        <dbReference type="ARBA" id="ARBA00022553"/>
    </source>
</evidence>
<dbReference type="PANTHER" id="PTHR45527:SF1">
    <property type="entry name" value="FATTY ACID SYNTHASE"/>
    <property type="match status" value="1"/>
</dbReference>
<protein>
    <submittedName>
        <fullName evidence="6">Amino acid adenylation domain-containing protein</fullName>
    </submittedName>
</protein>
<keyword evidence="2" id="KW-0596">Phosphopantetheine</keyword>
<proteinExistence type="predicted"/>
<dbReference type="Pfam" id="PF00501">
    <property type="entry name" value="AMP-binding"/>
    <property type="match status" value="1"/>
</dbReference>
<dbReference type="CDD" id="cd19531">
    <property type="entry name" value="LCL_NRPS-like"/>
    <property type="match status" value="1"/>
</dbReference>
<organism evidence="6 7">
    <name type="scientific">Micromonospora antibiotica</name>
    <dbReference type="NCBI Taxonomy" id="2807623"/>
    <lineage>
        <taxon>Bacteria</taxon>
        <taxon>Bacillati</taxon>
        <taxon>Actinomycetota</taxon>
        <taxon>Actinomycetes</taxon>
        <taxon>Micromonosporales</taxon>
        <taxon>Micromonosporaceae</taxon>
        <taxon>Micromonospora</taxon>
    </lineage>
</organism>
<dbReference type="CDD" id="cd05930">
    <property type="entry name" value="A_NRPS"/>
    <property type="match status" value="1"/>
</dbReference>
<dbReference type="SUPFAM" id="SSF47336">
    <property type="entry name" value="ACP-like"/>
    <property type="match status" value="1"/>
</dbReference>
<dbReference type="InterPro" id="IPR020802">
    <property type="entry name" value="TesA-like"/>
</dbReference>
<feature type="region of interest" description="Disordered" evidence="4">
    <location>
        <begin position="1062"/>
        <end position="1081"/>
    </location>
</feature>
<dbReference type="InterPro" id="IPR000873">
    <property type="entry name" value="AMP-dep_synth/lig_dom"/>
</dbReference>
<dbReference type="Pfam" id="PF00550">
    <property type="entry name" value="PP-binding"/>
    <property type="match status" value="1"/>
</dbReference>
<dbReference type="InterPro" id="IPR009081">
    <property type="entry name" value="PP-bd_ACP"/>
</dbReference>
<comment type="caution">
    <text evidence="6">The sequence shown here is derived from an EMBL/GenBank/DDBJ whole genome shotgun (WGS) entry which is preliminary data.</text>
</comment>
<evidence type="ECO:0000313" key="6">
    <source>
        <dbReference type="EMBL" id="MBO4164715.1"/>
    </source>
</evidence>
<dbReference type="InterPro" id="IPR001031">
    <property type="entry name" value="Thioesterase"/>
</dbReference>
<dbReference type="PROSITE" id="PS00455">
    <property type="entry name" value="AMP_BINDING"/>
    <property type="match status" value="1"/>
</dbReference>
<dbReference type="SMART" id="SM00823">
    <property type="entry name" value="PKS_PP"/>
    <property type="match status" value="1"/>
</dbReference>
<dbReference type="InterPro" id="IPR029058">
    <property type="entry name" value="AB_hydrolase_fold"/>
</dbReference>
<accession>A0ABS3VGQ3</accession>
<dbReference type="InterPro" id="IPR045851">
    <property type="entry name" value="AMP-bd_C_sf"/>
</dbReference>
<feature type="compositionally biased region" description="Low complexity" evidence="4">
    <location>
        <begin position="1062"/>
        <end position="1077"/>
    </location>
</feature>
<dbReference type="PROSITE" id="PS50075">
    <property type="entry name" value="CARRIER"/>
    <property type="match status" value="1"/>
</dbReference>
<dbReference type="SMART" id="SM00824">
    <property type="entry name" value="PKS_TE"/>
    <property type="match status" value="1"/>
</dbReference>
<dbReference type="InterPro" id="IPR010071">
    <property type="entry name" value="AA_adenyl_dom"/>
</dbReference>
<dbReference type="InterPro" id="IPR020845">
    <property type="entry name" value="AMP-binding_CS"/>
</dbReference>
<reference evidence="6 7" key="1">
    <citation type="submission" date="2021-03" db="EMBL/GenBank/DDBJ databases">
        <authorList>
            <person name="Lee D.-H."/>
        </authorList>
    </citation>
    <scope>NUCLEOTIDE SEQUENCE [LARGE SCALE GENOMIC DNA]</scope>
    <source>
        <strain evidence="6 7">MMS20-R2-23</strain>
    </source>
</reference>
<dbReference type="InterPro" id="IPR001242">
    <property type="entry name" value="Condensation_dom"/>
</dbReference>
<feature type="domain" description="Carrier" evidence="5">
    <location>
        <begin position="983"/>
        <end position="1060"/>
    </location>
</feature>
<evidence type="ECO:0000259" key="5">
    <source>
        <dbReference type="PROSITE" id="PS50075"/>
    </source>
</evidence>
<evidence type="ECO:0000256" key="4">
    <source>
        <dbReference type="SAM" id="MobiDB-lite"/>
    </source>
</evidence>
<dbReference type="InterPro" id="IPR036736">
    <property type="entry name" value="ACP-like_sf"/>
</dbReference>
<dbReference type="Pfam" id="PF00668">
    <property type="entry name" value="Condensation"/>
    <property type="match status" value="1"/>
</dbReference>
<sequence length="1427" mass="154159">MTEAPVNSVDSTDSAELPLSFAQEQLWFLDQLAPGTPTYNVAVLYRIDGDLDHSALQTAMTRVVANHDILRARFDAHDGVPYQVIAAPPEQALVIDDHTAAGELGETRALDAATTLARTPFDLAVGPLYRFRLFRVTTERHLLSIVIHHIVCDGWSINLISDEIRRSYAAIRQGHELPAGRAATDYADFVKAQRVAFEDGTFEAQLTYWKSQLSGLPALNLPADHPRPPYTVHRGEHLSRVFPASTGATARRLARSQKVSLSMLLTAALGVVLSRYTGEEDLAVGTTALGRSDPDLEQVVGIFVNAVVLRLDLSGKPTFAELLDRVKDTSLRAYELQDVPFERVVDRLAVPRDPSRNPLFDVLLQVLSEETGSGSLDLPGATISVVDQQTMHSRFDLSLTFAESATELRVSAEYSTELFARWRIEQLLTHIERVLTGAAADPGIRVSEIDLLSADDRAELMRLGHGPDDAVRSDPVHVLVAERAAAAPDSVAAVFEGVELTYGELDRRAAVLAAHLRHRCGVRHEELVGVAMDRGLDVLVAFLGVAKAGAAYVILDIDHPVGRLEFILDDTDAHVVLTTSDLLASLPEPRSRRYLCLDRDWPDIESAGAGGAGDPLDEVSTGDSLVSVIYTSGSTGRPKGVLTEHRALVSYLVPFAETFKFGPGDRILQFASLAFDLCQAEVYTALISGATLVCARRETLHSTESLSALIRAEHITFVGAPPTLLALLDDGPYPHLRHVFTGGEACPAELANRWNVAGRTFVNGYGPTEAAIGVTLHVVPRGEYRTSPPIGGPITGRRFYVVDEQLALVPVGVPGELLIGGDEGLARGYLNRPDLHSEKFIPDPFRSTGRVYRTGDLVRWNREGHLEFLGRIDTQIKLRGLRIEVEEIEAVLRTHPAVDTAAVKLAEDARGQQILAGYVTLTGSTEPSVAELRRHAAQFLPSYMVPQAWRVLESLPMSLSGKLNRRALPAPAAYVQADREVVALATPTERQVAAVFADVLGMAAWRLSADDDFFELGGNSLQAMRVISRVNQAFSAKLGVRTLYGSPNLRDFAQQVHLQAVAPPAADPAAEPPHQQAGPPADALSLAQTIALAMTDVLVSPATPAAVTDNLFALGADEEHAAKLLQLIEQRVGTRITARDLYTPVVLAAAVQARRAADQQADTWSPLVTLAAAPNDGTYPPLFCVPGASGSPSIFAGVARRLSPERTIIGLEAPGLEPGQHALPDVVALAGRFVAAIRERQPTGPYHLLGWSMGGLVAFEMARQLTEAGAPVPFLTVVDTPLPDPSRTPDDRRTVEQFVADIAAVAGRDAPELPPGYQGLPDQFDALYALLRDTVLPAEIGPDQLGCRLSVYRASVRATFRYRPAWTYPGRLSVLRTPGSVPAGQWAPLAATVREYRAPGTHHSMWSGEHRPVLAAVIDTLLAAAGE</sequence>
<dbReference type="InterPro" id="IPR006162">
    <property type="entry name" value="Ppantetheine_attach_site"/>
</dbReference>
<dbReference type="Gene3D" id="3.30.559.10">
    <property type="entry name" value="Chloramphenicol acetyltransferase-like domain"/>
    <property type="match status" value="1"/>
</dbReference>
<dbReference type="Gene3D" id="3.30.559.30">
    <property type="entry name" value="Nonribosomal peptide synthetase, condensation domain"/>
    <property type="match status" value="1"/>
</dbReference>
<dbReference type="PROSITE" id="PS00012">
    <property type="entry name" value="PHOSPHOPANTETHEINE"/>
    <property type="match status" value="1"/>
</dbReference>
<dbReference type="Pfam" id="PF00975">
    <property type="entry name" value="Thioesterase"/>
    <property type="match status" value="1"/>
</dbReference>
<dbReference type="Proteomes" id="UP000671399">
    <property type="component" value="Unassembled WGS sequence"/>
</dbReference>
<dbReference type="Pfam" id="PF13193">
    <property type="entry name" value="AMP-binding_C"/>
    <property type="match status" value="1"/>
</dbReference>
<dbReference type="RefSeq" id="WP_208570237.1">
    <property type="nucleotide sequence ID" value="NZ_JAGFWR010000028.1"/>
</dbReference>
<dbReference type="NCBIfam" id="TIGR01733">
    <property type="entry name" value="AA-adenyl-dom"/>
    <property type="match status" value="1"/>
</dbReference>
<dbReference type="Gene3D" id="2.30.38.10">
    <property type="entry name" value="Luciferase, Domain 3"/>
    <property type="match status" value="1"/>
</dbReference>
<dbReference type="PANTHER" id="PTHR45527">
    <property type="entry name" value="NONRIBOSOMAL PEPTIDE SYNTHETASE"/>
    <property type="match status" value="1"/>
</dbReference>
<dbReference type="EMBL" id="JAGFWR010000028">
    <property type="protein sequence ID" value="MBO4164715.1"/>
    <property type="molecule type" value="Genomic_DNA"/>
</dbReference>
<gene>
    <name evidence="6" type="ORF">JQN83_28455</name>
</gene>
<dbReference type="Gene3D" id="1.10.1200.10">
    <property type="entry name" value="ACP-like"/>
    <property type="match status" value="1"/>
</dbReference>